<reference evidence="2" key="1">
    <citation type="journal article" date="2020" name="Stud. Mycol.">
        <title>101 Dothideomycetes genomes: a test case for predicting lifestyles and emergence of pathogens.</title>
        <authorList>
            <person name="Haridas S."/>
            <person name="Albert R."/>
            <person name="Binder M."/>
            <person name="Bloem J."/>
            <person name="Labutti K."/>
            <person name="Salamov A."/>
            <person name="Andreopoulos B."/>
            <person name="Baker S."/>
            <person name="Barry K."/>
            <person name="Bills G."/>
            <person name="Bluhm B."/>
            <person name="Cannon C."/>
            <person name="Castanera R."/>
            <person name="Culley D."/>
            <person name="Daum C."/>
            <person name="Ezra D."/>
            <person name="Gonzalez J."/>
            <person name="Henrissat B."/>
            <person name="Kuo A."/>
            <person name="Liang C."/>
            <person name="Lipzen A."/>
            <person name="Lutzoni F."/>
            <person name="Magnuson J."/>
            <person name="Mondo S."/>
            <person name="Nolan M."/>
            <person name="Ohm R."/>
            <person name="Pangilinan J."/>
            <person name="Park H.-J."/>
            <person name="Ramirez L."/>
            <person name="Alfaro M."/>
            <person name="Sun H."/>
            <person name="Tritt A."/>
            <person name="Yoshinaga Y."/>
            <person name="Zwiers L.-H."/>
            <person name="Turgeon B."/>
            <person name="Goodwin S."/>
            <person name="Spatafora J."/>
            <person name="Crous P."/>
            <person name="Grigoriev I."/>
        </authorList>
    </citation>
    <scope>NUCLEOTIDE SEQUENCE</scope>
    <source>
        <strain evidence="2">CBS 119687</strain>
    </source>
</reference>
<evidence type="ECO:0000313" key="2">
    <source>
        <dbReference type="EMBL" id="KAF2129181.1"/>
    </source>
</evidence>
<name>A0A6A6AFK7_9PLEO</name>
<dbReference type="AlphaFoldDB" id="A0A6A6AFK7"/>
<evidence type="ECO:0000256" key="1">
    <source>
        <dbReference type="SAM" id="MobiDB-lite"/>
    </source>
</evidence>
<evidence type="ECO:0000313" key="3">
    <source>
        <dbReference type="Proteomes" id="UP000799771"/>
    </source>
</evidence>
<accession>A0A6A6AFK7</accession>
<sequence>MYDISSAKRVGRDELHSPVSSPRSSPDPDLQDRLRLRLDNAYTFTTTDIDLPDANDAANTDDDETELRLFATPANAAPQTLKIRLSSPGAGNAEPSMFIKKPRSYYFADDPTSEEDDALHAAAMDGQAVLELSKQPWPGCALPWKVRILPTADTRRAMLAAQPIIPATVDEKVHKRARKGKKTRIAIRKKLQASKEKEEAGREKRTRRNREKKLKKKAKGQAKKQSGDGVQDADEPAAEEESDASY</sequence>
<dbReference type="OrthoDB" id="5425061at2759"/>
<feature type="compositionally biased region" description="Basic and acidic residues" evidence="1">
    <location>
        <begin position="193"/>
        <end position="203"/>
    </location>
</feature>
<dbReference type="Proteomes" id="UP000799771">
    <property type="component" value="Unassembled WGS sequence"/>
</dbReference>
<feature type="region of interest" description="Disordered" evidence="1">
    <location>
        <begin position="1"/>
        <end position="31"/>
    </location>
</feature>
<dbReference type="InterPro" id="IPR018555">
    <property type="entry name" value="C630.06c-like"/>
</dbReference>
<feature type="region of interest" description="Disordered" evidence="1">
    <location>
        <begin position="172"/>
        <end position="246"/>
    </location>
</feature>
<dbReference type="Pfam" id="PF09428">
    <property type="entry name" value="DUF2011"/>
    <property type="match status" value="1"/>
</dbReference>
<keyword evidence="3" id="KW-1185">Reference proteome</keyword>
<protein>
    <submittedName>
        <fullName evidence="2">Uncharacterized protein</fullName>
    </submittedName>
</protein>
<feature type="compositionally biased region" description="Acidic residues" evidence="1">
    <location>
        <begin position="231"/>
        <end position="246"/>
    </location>
</feature>
<organism evidence="2 3">
    <name type="scientific">Dothidotthia symphoricarpi CBS 119687</name>
    <dbReference type="NCBI Taxonomy" id="1392245"/>
    <lineage>
        <taxon>Eukaryota</taxon>
        <taxon>Fungi</taxon>
        <taxon>Dikarya</taxon>
        <taxon>Ascomycota</taxon>
        <taxon>Pezizomycotina</taxon>
        <taxon>Dothideomycetes</taxon>
        <taxon>Pleosporomycetidae</taxon>
        <taxon>Pleosporales</taxon>
        <taxon>Dothidotthiaceae</taxon>
        <taxon>Dothidotthia</taxon>
    </lineage>
</organism>
<dbReference type="EMBL" id="ML977507">
    <property type="protein sequence ID" value="KAF2129181.1"/>
    <property type="molecule type" value="Genomic_DNA"/>
</dbReference>
<feature type="compositionally biased region" description="Basic residues" evidence="1">
    <location>
        <begin position="204"/>
        <end position="222"/>
    </location>
</feature>
<dbReference type="RefSeq" id="XP_033523570.1">
    <property type="nucleotide sequence ID" value="XM_033669660.1"/>
</dbReference>
<gene>
    <name evidence="2" type="ORF">P153DRAFT_376442</name>
</gene>
<proteinExistence type="predicted"/>
<feature type="compositionally biased region" description="Low complexity" evidence="1">
    <location>
        <begin position="17"/>
        <end position="28"/>
    </location>
</feature>
<dbReference type="GeneID" id="54410092"/>
<feature type="compositionally biased region" description="Basic residues" evidence="1">
    <location>
        <begin position="174"/>
        <end position="192"/>
    </location>
</feature>